<gene>
    <name evidence="2" type="ORF">C8A04DRAFT_24481</name>
</gene>
<feature type="compositionally biased region" description="Pro residues" evidence="1">
    <location>
        <begin position="44"/>
        <end position="62"/>
    </location>
</feature>
<feature type="compositionally biased region" description="Basic and acidic residues" evidence="1">
    <location>
        <begin position="645"/>
        <end position="658"/>
    </location>
</feature>
<feature type="compositionally biased region" description="Polar residues" evidence="1">
    <location>
        <begin position="403"/>
        <end position="424"/>
    </location>
</feature>
<feature type="compositionally biased region" description="Low complexity" evidence="1">
    <location>
        <begin position="593"/>
        <end position="606"/>
    </location>
</feature>
<name>A0AAN6VBA0_9PEZI</name>
<feature type="compositionally biased region" description="Pro residues" evidence="1">
    <location>
        <begin position="607"/>
        <end position="622"/>
    </location>
</feature>
<evidence type="ECO:0000313" key="3">
    <source>
        <dbReference type="Proteomes" id="UP001302676"/>
    </source>
</evidence>
<evidence type="ECO:0000256" key="1">
    <source>
        <dbReference type="SAM" id="MobiDB-lite"/>
    </source>
</evidence>
<dbReference type="Proteomes" id="UP001302676">
    <property type="component" value="Unassembled WGS sequence"/>
</dbReference>
<dbReference type="AlphaFoldDB" id="A0AAN6VBA0"/>
<feature type="compositionally biased region" description="Pro residues" evidence="1">
    <location>
        <begin position="515"/>
        <end position="528"/>
    </location>
</feature>
<feature type="compositionally biased region" description="Low complexity" evidence="1">
    <location>
        <begin position="805"/>
        <end position="820"/>
    </location>
</feature>
<feature type="region of interest" description="Disordered" evidence="1">
    <location>
        <begin position="389"/>
        <end position="660"/>
    </location>
</feature>
<feature type="compositionally biased region" description="Polar residues" evidence="1">
    <location>
        <begin position="838"/>
        <end position="853"/>
    </location>
</feature>
<feature type="compositionally biased region" description="Low complexity" evidence="1">
    <location>
        <begin position="874"/>
        <end position="892"/>
    </location>
</feature>
<evidence type="ECO:0000313" key="2">
    <source>
        <dbReference type="EMBL" id="KAK4147919.1"/>
    </source>
</evidence>
<feature type="region of interest" description="Disordered" evidence="1">
    <location>
        <begin position="212"/>
        <end position="262"/>
    </location>
</feature>
<protein>
    <submittedName>
        <fullName evidence="2">Uncharacterized protein</fullName>
    </submittedName>
</protein>
<feature type="compositionally biased region" description="Low complexity" evidence="1">
    <location>
        <begin position="463"/>
        <end position="472"/>
    </location>
</feature>
<feature type="compositionally biased region" description="Basic and acidic residues" evidence="1">
    <location>
        <begin position="826"/>
        <end position="837"/>
    </location>
</feature>
<sequence length="915" mass="98258">MTRPRGLETSNPVTPRPRTNNTIHLEQLPPPSLAEVEMYRKKPLPPLPLPLPPRPPPPPLPRELPLRRYSALSTVSFSASLSAFKKDIDAAFATPVPLIGPEEYITCIFLAEDILSDRSPGAANIAGSKTDQQRETPNVNTADVLGTVPTILDSPRPQLKSSISKIRRMVGITPPVITEKTLSANAGCEGEDQGSTGFSPLEADQRENRAWGECGKQRLTGDVSPLSSCGNDGISPSGIQSPVSETDGGPEQGQQLDSHGVDDSLDMGTVSAPDPLRIVKRPLRPRHIAECTPKTNPLGLSSYGVRRTQPSRSQVQSAELNLGAHTTKKECASGLYHETTQQIARGLSPRATPTQGIDGMGPVAAPQQPLDGRDNMKDGQICQSSLQHFPGWHLGHSQPTPPSNGSEGVTQTWRPSQATNSATERSVHNKHWATIFPSPDEPLKSYFSDSDSDDGETPMVAKSTHVSHTSHTPHIPLNLRHKRHRKSIKPRRSPRRFHYHHDTWMPKFCRSPAAVPTPPPTPPLPPPLDLTDLFTQTSIPHQALSHDPGPNDNHDPALTPSFLSPRPTPQPTPAATPNHSLSRTPPSPPTPPQSLLSPPAPSTAETPPQPSSFSPSPPPPPTKRLLKSKSSLSSLASSFLHQRTHTPEHAHHTADNHARPRTPMAHLKQQIGQLAPRFVPAPIRHLGCIGLGRLGLESGGEGYESRGRGDGEGMGEGGREGRGRLEGKEEEDRRAKLKGRIRVLKEGSEDNKRVDRVGDEKKKSGGRATKVVGFGECEVVAEDDIGGGDSNDDDVGGRSRRRVRVVSPPAAWSAVVQSSPFSAAEETPKPRAGRESPRNTNKYTPPSSGNGSPEPTHGVTPSAVGKRSPGRGVRSGSQSRARAPSSSPLRRGVSPLASPALQQARCTHQSPLGSV</sequence>
<accession>A0AAN6VBA0</accession>
<feature type="compositionally biased region" description="Low complexity" evidence="1">
    <location>
        <begin position="575"/>
        <end position="584"/>
    </location>
</feature>
<comment type="caution">
    <text evidence="2">The sequence shown here is derived from an EMBL/GenBank/DDBJ whole genome shotgun (WGS) entry which is preliminary data.</text>
</comment>
<feature type="compositionally biased region" description="Basic and acidic residues" evidence="1">
    <location>
        <begin position="743"/>
        <end position="763"/>
    </location>
</feature>
<feature type="compositionally biased region" description="Polar residues" evidence="1">
    <location>
        <begin position="8"/>
        <end position="24"/>
    </location>
</feature>
<dbReference type="GeneID" id="87815785"/>
<reference evidence="2" key="2">
    <citation type="submission" date="2023-05" db="EMBL/GenBank/DDBJ databases">
        <authorList>
            <consortium name="Lawrence Berkeley National Laboratory"/>
            <person name="Steindorff A."/>
            <person name="Hensen N."/>
            <person name="Bonometti L."/>
            <person name="Westerberg I."/>
            <person name="Brannstrom I.O."/>
            <person name="Guillou S."/>
            <person name="Cros-Aarteil S."/>
            <person name="Calhoun S."/>
            <person name="Haridas S."/>
            <person name="Kuo A."/>
            <person name="Mondo S."/>
            <person name="Pangilinan J."/>
            <person name="Riley R."/>
            <person name="Labutti K."/>
            <person name="Andreopoulos B."/>
            <person name="Lipzen A."/>
            <person name="Chen C."/>
            <person name="Yanf M."/>
            <person name="Daum C."/>
            <person name="Ng V."/>
            <person name="Clum A."/>
            <person name="Ohm R."/>
            <person name="Martin F."/>
            <person name="Silar P."/>
            <person name="Natvig D."/>
            <person name="Lalanne C."/>
            <person name="Gautier V."/>
            <person name="Ament-Velasquez S.L."/>
            <person name="Kruys A."/>
            <person name="Hutchinson M.I."/>
            <person name="Powell A.J."/>
            <person name="Barry K."/>
            <person name="Miller A.N."/>
            <person name="Grigoriev I.V."/>
            <person name="Debuchy R."/>
            <person name="Gladieux P."/>
            <person name="Thoren M.H."/>
            <person name="Johannesson H."/>
        </authorList>
    </citation>
    <scope>NUCLEOTIDE SEQUENCE</scope>
    <source>
        <strain evidence="2">CBS 141.50</strain>
    </source>
</reference>
<feature type="region of interest" description="Disordered" evidence="1">
    <location>
        <begin position="699"/>
        <end position="915"/>
    </location>
</feature>
<keyword evidence="3" id="KW-1185">Reference proteome</keyword>
<dbReference type="RefSeq" id="XP_062641290.1">
    <property type="nucleotide sequence ID" value="XM_062779172.1"/>
</dbReference>
<feature type="region of interest" description="Disordered" evidence="1">
    <location>
        <begin position="1"/>
        <end position="62"/>
    </location>
</feature>
<reference evidence="2" key="1">
    <citation type="journal article" date="2023" name="Mol. Phylogenet. Evol.">
        <title>Genome-scale phylogeny and comparative genomics of the fungal order Sordariales.</title>
        <authorList>
            <person name="Hensen N."/>
            <person name="Bonometti L."/>
            <person name="Westerberg I."/>
            <person name="Brannstrom I.O."/>
            <person name="Guillou S."/>
            <person name="Cros-Aarteil S."/>
            <person name="Calhoun S."/>
            <person name="Haridas S."/>
            <person name="Kuo A."/>
            <person name="Mondo S."/>
            <person name="Pangilinan J."/>
            <person name="Riley R."/>
            <person name="LaButti K."/>
            <person name="Andreopoulos B."/>
            <person name="Lipzen A."/>
            <person name="Chen C."/>
            <person name="Yan M."/>
            <person name="Daum C."/>
            <person name="Ng V."/>
            <person name="Clum A."/>
            <person name="Steindorff A."/>
            <person name="Ohm R.A."/>
            <person name="Martin F."/>
            <person name="Silar P."/>
            <person name="Natvig D.O."/>
            <person name="Lalanne C."/>
            <person name="Gautier V."/>
            <person name="Ament-Velasquez S.L."/>
            <person name="Kruys A."/>
            <person name="Hutchinson M.I."/>
            <person name="Powell A.J."/>
            <person name="Barry K."/>
            <person name="Miller A.N."/>
            <person name="Grigoriev I.V."/>
            <person name="Debuchy R."/>
            <person name="Gladieux P."/>
            <person name="Hiltunen Thoren M."/>
            <person name="Johannesson H."/>
        </authorList>
    </citation>
    <scope>NUCLEOTIDE SEQUENCE</scope>
    <source>
        <strain evidence="2">CBS 141.50</strain>
    </source>
</reference>
<feature type="compositionally biased region" description="Polar residues" evidence="1">
    <location>
        <begin position="900"/>
        <end position="915"/>
    </location>
</feature>
<feature type="compositionally biased region" description="Acidic residues" evidence="1">
    <location>
        <begin position="779"/>
        <end position="794"/>
    </location>
</feature>
<proteinExistence type="predicted"/>
<feature type="compositionally biased region" description="Low complexity" evidence="1">
    <location>
        <begin position="628"/>
        <end position="638"/>
    </location>
</feature>
<dbReference type="EMBL" id="MU853555">
    <property type="protein sequence ID" value="KAK4147919.1"/>
    <property type="molecule type" value="Genomic_DNA"/>
</dbReference>
<organism evidence="2 3">
    <name type="scientific">Dichotomopilus funicola</name>
    <dbReference type="NCBI Taxonomy" id="1934379"/>
    <lineage>
        <taxon>Eukaryota</taxon>
        <taxon>Fungi</taxon>
        <taxon>Dikarya</taxon>
        <taxon>Ascomycota</taxon>
        <taxon>Pezizomycotina</taxon>
        <taxon>Sordariomycetes</taxon>
        <taxon>Sordariomycetidae</taxon>
        <taxon>Sordariales</taxon>
        <taxon>Chaetomiaceae</taxon>
        <taxon>Dichotomopilus</taxon>
    </lineage>
</organism>
<feature type="compositionally biased region" description="Basic and acidic residues" evidence="1">
    <location>
        <begin position="703"/>
        <end position="734"/>
    </location>
</feature>
<dbReference type="PRINTS" id="PR01217">
    <property type="entry name" value="PRICHEXTENSN"/>
</dbReference>
<feature type="compositionally biased region" description="Basic residues" evidence="1">
    <location>
        <begin position="479"/>
        <end position="499"/>
    </location>
</feature>